<organism evidence="2 3">
    <name type="scientific">Coffea arabica</name>
    <name type="common">Arabian coffee</name>
    <dbReference type="NCBI Taxonomy" id="13443"/>
    <lineage>
        <taxon>Eukaryota</taxon>
        <taxon>Viridiplantae</taxon>
        <taxon>Streptophyta</taxon>
        <taxon>Embryophyta</taxon>
        <taxon>Tracheophyta</taxon>
        <taxon>Spermatophyta</taxon>
        <taxon>Magnoliopsida</taxon>
        <taxon>eudicotyledons</taxon>
        <taxon>Gunneridae</taxon>
        <taxon>Pentapetalae</taxon>
        <taxon>asterids</taxon>
        <taxon>lamiids</taxon>
        <taxon>Gentianales</taxon>
        <taxon>Rubiaceae</taxon>
        <taxon>Ixoroideae</taxon>
        <taxon>Gardenieae complex</taxon>
        <taxon>Bertiereae - Coffeeae clade</taxon>
        <taxon>Coffeeae</taxon>
        <taxon>Coffea</taxon>
    </lineage>
</organism>
<evidence type="ECO:0000313" key="3">
    <source>
        <dbReference type="RefSeq" id="XP_071933770.1"/>
    </source>
</evidence>
<protein>
    <recommendedName>
        <fullName evidence="1">RNase H type-1 domain-containing protein</fullName>
    </recommendedName>
</protein>
<feature type="domain" description="RNase H type-1" evidence="1">
    <location>
        <begin position="2"/>
        <end position="76"/>
    </location>
</feature>
<dbReference type="PANTHER" id="PTHR47723:SF19">
    <property type="entry name" value="POLYNUCLEOTIDYL TRANSFERASE, RIBONUCLEASE H-LIKE SUPERFAMILY PROTEIN"/>
    <property type="match status" value="1"/>
</dbReference>
<reference evidence="3" key="1">
    <citation type="submission" date="2025-08" db="UniProtKB">
        <authorList>
            <consortium name="RefSeq"/>
        </authorList>
    </citation>
    <scope>IDENTIFICATION</scope>
    <source>
        <tissue evidence="3">Leaves</tissue>
    </source>
</reference>
<dbReference type="InterPro" id="IPR012337">
    <property type="entry name" value="RNaseH-like_sf"/>
</dbReference>
<name>A0ABM4WPR6_COFAR</name>
<dbReference type="InterPro" id="IPR053151">
    <property type="entry name" value="RNase_H-like"/>
</dbReference>
<dbReference type="CDD" id="cd06222">
    <property type="entry name" value="RNase_H_like"/>
    <property type="match status" value="1"/>
</dbReference>
<dbReference type="InterPro" id="IPR036397">
    <property type="entry name" value="RNaseH_sf"/>
</dbReference>
<dbReference type="GeneID" id="140036310"/>
<dbReference type="RefSeq" id="XP_071933770.1">
    <property type="nucleotide sequence ID" value="XM_072077669.1"/>
</dbReference>
<keyword evidence="2" id="KW-1185">Reference proteome</keyword>
<evidence type="ECO:0000259" key="1">
    <source>
        <dbReference type="Pfam" id="PF13456"/>
    </source>
</evidence>
<dbReference type="Proteomes" id="UP001652660">
    <property type="component" value="Chromosome 2e"/>
</dbReference>
<dbReference type="Pfam" id="PF13456">
    <property type="entry name" value="RVT_3"/>
    <property type="match status" value="1"/>
</dbReference>
<evidence type="ECO:0000313" key="2">
    <source>
        <dbReference type="Proteomes" id="UP001652660"/>
    </source>
</evidence>
<accession>A0ABM4WPR6</accession>
<dbReference type="SUPFAM" id="SSF53098">
    <property type="entry name" value="Ribonuclease H-like"/>
    <property type="match status" value="1"/>
</dbReference>
<dbReference type="Gene3D" id="3.30.420.10">
    <property type="entry name" value="Ribonuclease H-like superfamily/Ribonuclease H"/>
    <property type="match status" value="1"/>
</dbReference>
<dbReference type="PANTHER" id="PTHR47723">
    <property type="entry name" value="OS05G0353850 PROTEIN"/>
    <property type="match status" value="1"/>
</dbReference>
<proteinExistence type="predicted"/>
<dbReference type="InterPro" id="IPR044730">
    <property type="entry name" value="RNase_H-like_dom_plant"/>
</dbReference>
<gene>
    <name evidence="3" type="primary">LOC140036310</name>
</gene>
<dbReference type="InterPro" id="IPR002156">
    <property type="entry name" value="RNaseH_domain"/>
</dbReference>
<sequence>MSGGGGVVRDCHGNFVFGYSEFFGTMSSLHAELRGLLVGIKHCMDRGFQQLHVEADSLTLIRIVQGDSACPWQLQRELDGSDSPADRLANYGVDSESRQVFTAFADLPRPS</sequence>